<evidence type="ECO:0000256" key="1">
    <source>
        <dbReference type="SAM" id="Phobius"/>
    </source>
</evidence>
<sequence>MTCLIFRLQWVEKKTGAGANGMERTTDELLGLKGRKDTPNAPRVIYLYYATTGGHARPLQSTHTRPLHAKTGRECEKPMRIGVTQGAALAPFGGMLWCYVMLCYVMLCYVMLCYVMLCYVMLCYVML</sequence>
<keyword evidence="3" id="KW-1185">Reference proteome</keyword>
<dbReference type="EMBL" id="BGPR01036309">
    <property type="protein sequence ID" value="GBO11464.1"/>
    <property type="molecule type" value="Genomic_DNA"/>
</dbReference>
<reference evidence="2 3" key="1">
    <citation type="journal article" date="2019" name="Sci. Rep.">
        <title>Orb-weaving spider Araneus ventricosus genome elucidates the spidroin gene catalogue.</title>
        <authorList>
            <person name="Kono N."/>
            <person name="Nakamura H."/>
            <person name="Ohtoshi R."/>
            <person name="Moran D.A.P."/>
            <person name="Shinohara A."/>
            <person name="Yoshida Y."/>
            <person name="Fujiwara M."/>
            <person name="Mori M."/>
            <person name="Tomita M."/>
            <person name="Arakawa K."/>
        </authorList>
    </citation>
    <scope>NUCLEOTIDE SEQUENCE [LARGE SCALE GENOMIC DNA]</scope>
</reference>
<dbReference type="OrthoDB" id="10069956at2759"/>
<comment type="caution">
    <text evidence="2">The sequence shown here is derived from an EMBL/GenBank/DDBJ whole genome shotgun (WGS) entry which is preliminary data.</text>
</comment>
<feature type="transmembrane region" description="Helical" evidence="1">
    <location>
        <begin position="99"/>
        <end position="125"/>
    </location>
</feature>
<dbReference type="AlphaFoldDB" id="A0A4Y2UH63"/>
<keyword evidence="1" id="KW-1133">Transmembrane helix</keyword>
<proteinExistence type="predicted"/>
<organism evidence="2 3">
    <name type="scientific">Araneus ventricosus</name>
    <name type="common">Orbweaver spider</name>
    <name type="synonym">Epeira ventricosa</name>
    <dbReference type="NCBI Taxonomy" id="182803"/>
    <lineage>
        <taxon>Eukaryota</taxon>
        <taxon>Metazoa</taxon>
        <taxon>Ecdysozoa</taxon>
        <taxon>Arthropoda</taxon>
        <taxon>Chelicerata</taxon>
        <taxon>Arachnida</taxon>
        <taxon>Araneae</taxon>
        <taxon>Araneomorphae</taxon>
        <taxon>Entelegynae</taxon>
        <taxon>Araneoidea</taxon>
        <taxon>Araneidae</taxon>
        <taxon>Araneus</taxon>
    </lineage>
</organism>
<name>A0A4Y2UH63_ARAVE</name>
<keyword evidence="1" id="KW-0472">Membrane</keyword>
<keyword evidence="1" id="KW-0812">Transmembrane</keyword>
<protein>
    <submittedName>
        <fullName evidence="2">Uncharacterized protein</fullName>
    </submittedName>
</protein>
<evidence type="ECO:0000313" key="2">
    <source>
        <dbReference type="EMBL" id="GBO11464.1"/>
    </source>
</evidence>
<evidence type="ECO:0000313" key="3">
    <source>
        <dbReference type="Proteomes" id="UP000499080"/>
    </source>
</evidence>
<dbReference type="Proteomes" id="UP000499080">
    <property type="component" value="Unassembled WGS sequence"/>
</dbReference>
<accession>A0A4Y2UH63</accession>
<gene>
    <name evidence="2" type="ORF">AVEN_58216_1</name>
</gene>